<organism evidence="1 2">
    <name type="scientific">Coniosporium uncinatum</name>
    <dbReference type="NCBI Taxonomy" id="93489"/>
    <lineage>
        <taxon>Eukaryota</taxon>
        <taxon>Fungi</taxon>
        <taxon>Dikarya</taxon>
        <taxon>Ascomycota</taxon>
        <taxon>Pezizomycotina</taxon>
        <taxon>Dothideomycetes</taxon>
        <taxon>Dothideomycetes incertae sedis</taxon>
        <taxon>Coniosporium</taxon>
    </lineage>
</organism>
<reference evidence="1" key="1">
    <citation type="submission" date="2024-09" db="EMBL/GenBank/DDBJ databases">
        <title>Black Yeasts Isolated from many extreme environments.</title>
        <authorList>
            <person name="Coleine C."/>
            <person name="Stajich J.E."/>
            <person name="Selbmann L."/>
        </authorList>
    </citation>
    <scope>NUCLEOTIDE SEQUENCE</scope>
    <source>
        <strain evidence="1">CCFEE 5737</strain>
    </source>
</reference>
<evidence type="ECO:0000313" key="1">
    <source>
        <dbReference type="EMBL" id="KAK3069721.1"/>
    </source>
</evidence>
<accession>A0ACC3DGA2</accession>
<keyword evidence="2" id="KW-1185">Reference proteome</keyword>
<comment type="caution">
    <text evidence="1">The sequence shown here is derived from an EMBL/GenBank/DDBJ whole genome shotgun (WGS) entry which is preliminary data.</text>
</comment>
<proteinExistence type="predicted"/>
<dbReference type="EMBL" id="JAWDJW010005066">
    <property type="protein sequence ID" value="KAK3069721.1"/>
    <property type="molecule type" value="Genomic_DNA"/>
</dbReference>
<protein>
    <submittedName>
        <fullName evidence="1">Uncharacterized protein</fullName>
    </submittedName>
</protein>
<name>A0ACC3DGA2_9PEZI</name>
<feature type="non-terminal residue" evidence="1">
    <location>
        <position position="83"/>
    </location>
</feature>
<sequence length="83" mass="8967">MHIPSMIRSVFGKTETLKKDRKPAGQRLEISAPREFRIIQQGAGTASQMLASAVDIKPSGSGLTPEVPLIQVQNETPTPGDRV</sequence>
<evidence type="ECO:0000313" key="2">
    <source>
        <dbReference type="Proteomes" id="UP001186974"/>
    </source>
</evidence>
<gene>
    <name evidence="1" type="ORF">LTS18_000255</name>
</gene>
<dbReference type="Proteomes" id="UP001186974">
    <property type="component" value="Unassembled WGS sequence"/>
</dbReference>